<dbReference type="OrthoDB" id="6364565at2759"/>
<dbReference type="EMBL" id="CACVKT020005464">
    <property type="protein sequence ID" value="CAC5395323.1"/>
    <property type="molecule type" value="Genomic_DNA"/>
</dbReference>
<dbReference type="AlphaFoldDB" id="A0A6J8CFT5"/>
<sequence>MNTWNKWNKWTKPIFLYLNPQISYKIYQSYVIPRLLYGMEILPLNQSQLDIMIRFHTKTLRNIQSLPTRTATGSVFMLLGALTIEAEIHKRQLSFLYSVLSCNNSTIQGLVDRQIIMNIDNHLSFFCKVTGVLALYDLPSITTLSQNLPSKLKWKATVKFAIQDYWTKTLIKEIETKSSLTYLDKTLLRIGSTHPVWTSLSSTVLDVKMGAIKVRLLTGTYLLESHRSKFSGGRESALFGYVRDHEPVELQPTKQRPTPRPRASKQQKIPAVQATKEESADDTASTISEDSEVTSLSGDDQIEETEPIESASEDAENISPEDTTIDDDDVPQDANELSAVELRRSGREQRPPAWFRSGQLETSMAVAGPTNIPEWRQKSEYILSLAQTPLFKATGLERDAARTILDIVNHH</sequence>
<reference evidence="2 3" key="1">
    <citation type="submission" date="2020-06" db="EMBL/GenBank/DDBJ databases">
        <authorList>
            <person name="Li R."/>
            <person name="Bekaert M."/>
        </authorList>
    </citation>
    <scope>NUCLEOTIDE SEQUENCE [LARGE SCALE GENOMIC DNA]</scope>
    <source>
        <strain evidence="3">wild</strain>
    </source>
</reference>
<dbReference type="Proteomes" id="UP000507470">
    <property type="component" value="Unassembled WGS sequence"/>
</dbReference>
<protein>
    <submittedName>
        <fullName evidence="2">Uncharacterized protein</fullName>
    </submittedName>
</protein>
<accession>A0A6J8CFT5</accession>
<evidence type="ECO:0000313" key="2">
    <source>
        <dbReference type="EMBL" id="CAC5395323.1"/>
    </source>
</evidence>
<organism evidence="2 3">
    <name type="scientific">Mytilus coruscus</name>
    <name type="common">Sea mussel</name>
    <dbReference type="NCBI Taxonomy" id="42192"/>
    <lineage>
        <taxon>Eukaryota</taxon>
        <taxon>Metazoa</taxon>
        <taxon>Spiralia</taxon>
        <taxon>Lophotrochozoa</taxon>
        <taxon>Mollusca</taxon>
        <taxon>Bivalvia</taxon>
        <taxon>Autobranchia</taxon>
        <taxon>Pteriomorphia</taxon>
        <taxon>Mytilida</taxon>
        <taxon>Mytiloidea</taxon>
        <taxon>Mytilidae</taxon>
        <taxon>Mytilinae</taxon>
        <taxon>Mytilus</taxon>
    </lineage>
</organism>
<keyword evidence="3" id="KW-1185">Reference proteome</keyword>
<evidence type="ECO:0000256" key="1">
    <source>
        <dbReference type="SAM" id="MobiDB-lite"/>
    </source>
</evidence>
<evidence type="ECO:0000313" key="3">
    <source>
        <dbReference type="Proteomes" id="UP000507470"/>
    </source>
</evidence>
<name>A0A6J8CFT5_MYTCO</name>
<feature type="compositionally biased region" description="Acidic residues" evidence="1">
    <location>
        <begin position="300"/>
        <end position="316"/>
    </location>
</feature>
<feature type="region of interest" description="Disordered" evidence="1">
    <location>
        <begin position="243"/>
        <end position="331"/>
    </location>
</feature>
<feature type="compositionally biased region" description="Polar residues" evidence="1">
    <location>
        <begin position="282"/>
        <end position="298"/>
    </location>
</feature>
<proteinExistence type="predicted"/>
<gene>
    <name evidence="2" type="ORF">MCOR_30002</name>
</gene>